<dbReference type="KEGG" id="mets:DK389_29155"/>
<proteinExistence type="predicted"/>
<evidence type="ECO:0000256" key="1">
    <source>
        <dbReference type="SAM" id="MobiDB-lite"/>
    </source>
</evidence>
<evidence type="ECO:0000313" key="2">
    <source>
        <dbReference type="EMBL" id="AWN43846.1"/>
    </source>
</evidence>
<dbReference type="EMBL" id="CP029550">
    <property type="protein sequence ID" value="AWN43846.1"/>
    <property type="molecule type" value="Genomic_DNA"/>
</dbReference>
<name>A0A2U8WET5_9HYPH</name>
<feature type="region of interest" description="Disordered" evidence="1">
    <location>
        <begin position="57"/>
        <end position="77"/>
    </location>
</feature>
<evidence type="ECO:0000313" key="3">
    <source>
        <dbReference type="Proteomes" id="UP000245926"/>
    </source>
</evidence>
<dbReference type="RefSeq" id="WP_109895029.1">
    <property type="nucleotide sequence ID" value="NZ_CP029550.1"/>
</dbReference>
<dbReference type="AlphaFoldDB" id="A0A2U8WET5"/>
<sequence length="77" mass="8812">MQDARNRRRIRQTLDAQLVGYWDREAARLDALAEQARFGWMARRYRRKAVQARAQAERSRVREAARGLGGDAAPDGA</sequence>
<accession>A0A2U8WET5</accession>
<dbReference type="Proteomes" id="UP000245926">
    <property type="component" value="Chromosome"/>
</dbReference>
<dbReference type="OrthoDB" id="8005642at2"/>
<reference evidence="3" key="1">
    <citation type="submission" date="2018-05" db="EMBL/GenBank/DDBJ databases">
        <title>Complete Genome Sequence of Methylobacterium sp. 17SD2-17.</title>
        <authorList>
            <person name="Srinivasan S."/>
        </authorList>
    </citation>
    <scope>NUCLEOTIDE SEQUENCE [LARGE SCALE GENOMIC DNA]</scope>
    <source>
        <strain evidence="3">17SD2-17</strain>
    </source>
</reference>
<organism evidence="2 3">
    <name type="scientific">Methylobacterium durans</name>
    <dbReference type="NCBI Taxonomy" id="2202825"/>
    <lineage>
        <taxon>Bacteria</taxon>
        <taxon>Pseudomonadati</taxon>
        <taxon>Pseudomonadota</taxon>
        <taxon>Alphaproteobacteria</taxon>
        <taxon>Hyphomicrobiales</taxon>
        <taxon>Methylobacteriaceae</taxon>
        <taxon>Methylobacterium</taxon>
    </lineage>
</organism>
<gene>
    <name evidence="2" type="ORF">DK389_29155</name>
</gene>
<keyword evidence="3" id="KW-1185">Reference proteome</keyword>
<protein>
    <submittedName>
        <fullName evidence="2">Uncharacterized protein</fullName>
    </submittedName>
</protein>